<evidence type="ECO:0000313" key="3">
    <source>
        <dbReference type="WBParaSite" id="PDA_v2.g16638.t1"/>
    </source>
</evidence>
<protein>
    <submittedName>
        <fullName evidence="3">Ubiquitin-like domain-containing protein</fullName>
    </submittedName>
</protein>
<name>A0A914PEK7_9BILA</name>
<dbReference type="Proteomes" id="UP000887578">
    <property type="component" value="Unplaced"/>
</dbReference>
<keyword evidence="1" id="KW-0175">Coiled coil</keyword>
<sequence length="477" mass="55235">MMDIFEDPIFVIMNNDGNIIRVEVNKTYTFKKLQTRIQNDCGIPLKQQCFTCEDERNYSDMDKEGDRDTTNMVTTSESNDVTDATSLIDVQMNDSGCHGMINGAVQEGTSCTIFVAYTYITITGIHGKASAIFVKENETIEAVMYRILEQSGLSLEQFTCFDKRTLEENFWEEDYKRFVAAIKCEDLLEKAVAEQNEQINALEMNQKEASEFAQMKNEYDLKIKKLLDDSKKSNEKYEEMKHEKDNALKKIEDKLYEYKLLVAEKVEIIEQSKNEMDAKILEYETLLEKTIAEHKEQEKIQKEAHELQLAEMKNEYDLKIKEVLDDLKKANEKVEDQTGNRSGDDAIQPLTEENATINRRKRKSLDSTQTCILGDVSVNDKIDYKRLNGKTTEIAQKLAALPKFSNLRYVYLWNVQEGFDLEAFGEFIRKNPTIVNCELNFSKVSIEFSQKMERIKENLPTLPSTCRLLFKKKKDTI</sequence>
<evidence type="ECO:0000313" key="2">
    <source>
        <dbReference type="Proteomes" id="UP000887578"/>
    </source>
</evidence>
<keyword evidence="2" id="KW-1185">Reference proteome</keyword>
<accession>A0A914PEK7</accession>
<dbReference type="SUPFAM" id="SSF54236">
    <property type="entry name" value="Ubiquitin-like"/>
    <property type="match status" value="1"/>
</dbReference>
<dbReference type="AlphaFoldDB" id="A0A914PEK7"/>
<feature type="coiled-coil region" evidence="1">
    <location>
        <begin position="185"/>
        <end position="340"/>
    </location>
</feature>
<evidence type="ECO:0000256" key="1">
    <source>
        <dbReference type="SAM" id="Coils"/>
    </source>
</evidence>
<reference evidence="3" key="1">
    <citation type="submission" date="2022-11" db="UniProtKB">
        <authorList>
            <consortium name="WormBaseParasite"/>
        </authorList>
    </citation>
    <scope>IDENTIFICATION</scope>
</reference>
<dbReference type="InterPro" id="IPR029071">
    <property type="entry name" value="Ubiquitin-like_domsf"/>
</dbReference>
<organism evidence="2 3">
    <name type="scientific">Panagrolaimus davidi</name>
    <dbReference type="NCBI Taxonomy" id="227884"/>
    <lineage>
        <taxon>Eukaryota</taxon>
        <taxon>Metazoa</taxon>
        <taxon>Ecdysozoa</taxon>
        <taxon>Nematoda</taxon>
        <taxon>Chromadorea</taxon>
        <taxon>Rhabditida</taxon>
        <taxon>Tylenchina</taxon>
        <taxon>Panagrolaimomorpha</taxon>
        <taxon>Panagrolaimoidea</taxon>
        <taxon>Panagrolaimidae</taxon>
        <taxon>Panagrolaimus</taxon>
    </lineage>
</organism>
<proteinExistence type="predicted"/>
<dbReference type="WBParaSite" id="PDA_v2.g16638.t1">
    <property type="protein sequence ID" value="PDA_v2.g16638.t1"/>
    <property type="gene ID" value="PDA_v2.g16638"/>
</dbReference>